<accession>A0A1N6VFN4</accession>
<evidence type="ECO:0000313" key="6">
    <source>
        <dbReference type="Proteomes" id="UP000186895"/>
    </source>
</evidence>
<keyword evidence="2" id="KW-0813">Transport</keyword>
<dbReference type="InterPro" id="IPR023614">
    <property type="entry name" value="Porin_dom_sf"/>
</dbReference>
<dbReference type="AlphaFoldDB" id="A0A1N6VFN4"/>
<dbReference type="Proteomes" id="UP000186895">
    <property type="component" value="Unassembled WGS sequence"/>
</dbReference>
<dbReference type="eggNOG" id="ENOG502ZC1Y">
    <property type="taxonomic scope" value="Bacteria"/>
</dbReference>
<feature type="signal peptide" evidence="4">
    <location>
        <begin position="1"/>
        <end position="22"/>
    </location>
</feature>
<evidence type="ECO:0000256" key="3">
    <source>
        <dbReference type="ARBA" id="ARBA00022729"/>
    </source>
</evidence>
<sequence>MKKKNYLYWGALALAAPVLASASDFIDQSETSIRYAQYYWDEDPDKGFGPTRDEWVHAIQATFKSGYFADRVGLDLSAALAGDLNVGGEANSLTNLSPNTSIQDPHGIGKLTEAYLRFQPLGADNTGLKLGIGKKVRSRTQYADNTTRILPASTTGADLDYAFKHGSVYFTQIEGFSPRNTSASSNSLENFNGDKIDHLRILGTNLKLPFNISANLEHAESKDYLKSSFASLSKSFTLNNDAKIQLHFKYGNQQDAGDLFETTGAGPYAAESDHDATFYELGGKYSQGPYYLGAHVTKTRGDDYDRVFFAEDYGHWSSAAKNFYWFGLEDEQMIKLSGGMSFADLGIPQLRWDAHYAWSDDAAGFNDFERTELQSVLQYRFDGALKGLHLAWLHVEHDTEGTPDGVRRTSLPFTPAGIITHHADRIYLNYTVKF</sequence>
<evidence type="ECO:0000256" key="1">
    <source>
        <dbReference type="ARBA" id="ARBA00009075"/>
    </source>
</evidence>
<evidence type="ECO:0000313" key="5">
    <source>
        <dbReference type="EMBL" id="SIQ76466.1"/>
    </source>
</evidence>
<evidence type="ECO:0000256" key="2">
    <source>
        <dbReference type="ARBA" id="ARBA00022448"/>
    </source>
</evidence>
<organism evidence="5 6">
    <name type="scientific">Marinobacterium stanieri</name>
    <dbReference type="NCBI Taxonomy" id="49186"/>
    <lineage>
        <taxon>Bacteria</taxon>
        <taxon>Pseudomonadati</taxon>
        <taxon>Pseudomonadota</taxon>
        <taxon>Gammaproteobacteria</taxon>
        <taxon>Oceanospirillales</taxon>
        <taxon>Oceanospirillaceae</taxon>
        <taxon>Marinobacterium</taxon>
    </lineage>
</organism>
<gene>
    <name evidence="5" type="ORF">SAMN05421647_108216</name>
</gene>
<dbReference type="Pfam" id="PF03573">
    <property type="entry name" value="OprD"/>
    <property type="match status" value="1"/>
</dbReference>
<dbReference type="PANTHER" id="PTHR34596">
    <property type="entry name" value="CHITOPORIN"/>
    <property type="match status" value="1"/>
</dbReference>
<dbReference type="Gene3D" id="2.40.160.10">
    <property type="entry name" value="Porin"/>
    <property type="match status" value="1"/>
</dbReference>
<keyword evidence="6" id="KW-1185">Reference proteome</keyword>
<dbReference type="STRING" id="49186.SAMN05421647_108216"/>
<dbReference type="PANTHER" id="PTHR34596:SF2">
    <property type="entry name" value="CHITOPORIN"/>
    <property type="match status" value="1"/>
</dbReference>
<dbReference type="InterPro" id="IPR005318">
    <property type="entry name" value="OM_porin_bac"/>
</dbReference>
<comment type="similarity">
    <text evidence="1">Belongs to the outer membrane porin (Opr) (TC 1.B.25) family.</text>
</comment>
<keyword evidence="3 4" id="KW-0732">Signal</keyword>
<dbReference type="EMBL" id="FTMN01000008">
    <property type="protein sequence ID" value="SIQ76466.1"/>
    <property type="molecule type" value="Genomic_DNA"/>
</dbReference>
<reference evidence="5 6" key="1">
    <citation type="submission" date="2017-01" db="EMBL/GenBank/DDBJ databases">
        <authorList>
            <person name="Mah S.A."/>
            <person name="Swanson W.J."/>
            <person name="Moy G.W."/>
            <person name="Vacquier V.D."/>
        </authorList>
    </citation>
    <scope>NUCLEOTIDE SEQUENCE [LARGE SCALE GENOMIC DNA]</scope>
    <source>
        <strain evidence="5 6">DSM 7027</strain>
    </source>
</reference>
<dbReference type="RefSeq" id="WP_076464632.1">
    <property type="nucleotide sequence ID" value="NZ_FTMN01000008.1"/>
</dbReference>
<protein>
    <submittedName>
        <fullName evidence="5">Outer membrane porin, OprD family</fullName>
    </submittedName>
</protein>
<evidence type="ECO:0000256" key="4">
    <source>
        <dbReference type="SAM" id="SignalP"/>
    </source>
</evidence>
<dbReference type="GO" id="GO:0015288">
    <property type="term" value="F:porin activity"/>
    <property type="evidence" value="ECO:0007669"/>
    <property type="project" value="TreeGrafter"/>
</dbReference>
<proteinExistence type="inferred from homology"/>
<dbReference type="GO" id="GO:0016020">
    <property type="term" value="C:membrane"/>
    <property type="evidence" value="ECO:0007669"/>
    <property type="project" value="InterPro"/>
</dbReference>
<name>A0A1N6VFN4_9GAMM</name>
<feature type="chain" id="PRO_5012184715" evidence="4">
    <location>
        <begin position="23"/>
        <end position="434"/>
    </location>
</feature>